<dbReference type="Proteomes" id="UP000819052">
    <property type="component" value="Unassembled WGS sequence"/>
</dbReference>
<protein>
    <submittedName>
        <fullName evidence="1">Uncharacterized protein</fullName>
    </submittedName>
</protein>
<accession>A0ABX0M6X3</accession>
<keyword evidence="2" id="KW-1185">Reference proteome</keyword>
<evidence type="ECO:0000313" key="1">
    <source>
        <dbReference type="EMBL" id="NHZ40788.1"/>
    </source>
</evidence>
<proteinExistence type="predicted"/>
<reference evidence="1 2" key="1">
    <citation type="submission" date="2019-09" db="EMBL/GenBank/DDBJ databases">
        <title>Taxonomy of Antarctic Massilia spp.: description of Massilia rubra sp. nov., Massilia aquatica sp. nov., Massilia mucilaginosa sp. nov., Massilia frigida sp. nov. isolated from streams, lakes and regoliths.</title>
        <authorList>
            <person name="Holochova P."/>
            <person name="Sedlacek I."/>
            <person name="Kralova S."/>
            <person name="Maslanova I."/>
            <person name="Busse H.-J."/>
            <person name="Stankova E."/>
            <person name="Vrbovska V."/>
            <person name="Kovarovic V."/>
            <person name="Bartak M."/>
            <person name="Svec P."/>
            <person name="Pantucek R."/>
        </authorList>
    </citation>
    <scope>NUCLEOTIDE SEQUENCE [LARGE SCALE GENOMIC DNA]</scope>
    <source>
        <strain evidence="1 2">CCM 8693</strain>
    </source>
</reference>
<dbReference type="SUPFAM" id="SSF110296">
    <property type="entry name" value="Oligoxyloglucan reducing end-specific cellobiohydrolase"/>
    <property type="match status" value="1"/>
</dbReference>
<gene>
    <name evidence="1" type="ORF">F1609_11560</name>
</gene>
<dbReference type="RefSeq" id="WP_167076591.1">
    <property type="nucleotide sequence ID" value="NZ_VVIW01000005.1"/>
</dbReference>
<dbReference type="EMBL" id="VVIW01000005">
    <property type="protein sequence ID" value="NHZ40788.1"/>
    <property type="molecule type" value="Genomic_DNA"/>
</dbReference>
<evidence type="ECO:0000313" key="2">
    <source>
        <dbReference type="Proteomes" id="UP000819052"/>
    </source>
</evidence>
<sequence>MTHADPGFGYIFCAALSRAHLYIGGVALELEDAGHPHAILFEQDNGTWSRWSMEHRLAGIAAFTDAGVDKLLCVGETGEVEVADAEGADEERIGGDAGGPNTLRPLRCVRIIGHHAYAAGAQRQVYRRRLDAAGWHAVDQSCAIARGGADIGSFHAIDGRDEHLLLAVGMGGAIWRCAGGIWEALDSPAGATLECVLFLGGERFLAAGAGGLLLSIDGSAVCPIVHNATGENFVGGALAFGAVYLCTDQGSLFRFEGDTVTRIDSGVAPVAGGGALAYADSLLVFVSDTRLQCFDGSVWTQHDPAA</sequence>
<comment type="caution">
    <text evidence="1">The sequence shown here is derived from an EMBL/GenBank/DDBJ whole genome shotgun (WGS) entry which is preliminary data.</text>
</comment>
<name>A0ABX0M6X3_9BURK</name>
<organism evidence="1 2">
    <name type="scientific">Massilia aquatica</name>
    <dbReference type="NCBI Taxonomy" id="2609000"/>
    <lineage>
        <taxon>Bacteria</taxon>
        <taxon>Pseudomonadati</taxon>
        <taxon>Pseudomonadota</taxon>
        <taxon>Betaproteobacteria</taxon>
        <taxon>Burkholderiales</taxon>
        <taxon>Oxalobacteraceae</taxon>
        <taxon>Telluria group</taxon>
        <taxon>Massilia</taxon>
    </lineage>
</organism>